<reference evidence="2" key="1">
    <citation type="submission" date="2020-08" db="EMBL/GenBank/DDBJ databases">
        <title>Multicomponent nature underlies the extraordinary mechanical properties of spider dragline silk.</title>
        <authorList>
            <person name="Kono N."/>
            <person name="Nakamura H."/>
            <person name="Mori M."/>
            <person name="Yoshida Y."/>
            <person name="Ohtoshi R."/>
            <person name="Malay A.D."/>
            <person name="Moran D.A.P."/>
            <person name="Tomita M."/>
            <person name="Numata K."/>
            <person name="Arakawa K."/>
        </authorList>
    </citation>
    <scope>NUCLEOTIDE SEQUENCE</scope>
</reference>
<dbReference type="Proteomes" id="UP000887013">
    <property type="component" value="Unassembled WGS sequence"/>
</dbReference>
<keyword evidence="3" id="KW-1185">Reference proteome</keyword>
<protein>
    <submittedName>
        <fullName evidence="2">Uncharacterized protein</fullName>
    </submittedName>
</protein>
<dbReference type="EMBL" id="BMAW01038208">
    <property type="protein sequence ID" value="GFU51333.1"/>
    <property type="molecule type" value="Genomic_DNA"/>
</dbReference>
<dbReference type="AlphaFoldDB" id="A0A8X6QX00"/>
<evidence type="ECO:0000313" key="2">
    <source>
        <dbReference type="EMBL" id="GFU51333.1"/>
    </source>
</evidence>
<evidence type="ECO:0000313" key="3">
    <source>
        <dbReference type="Proteomes" id="UP000887013"/>
    </source>
</evidence>
<organism evidence="2 3">
    <name type="scientific">Nephila pilipes</name>
    <name type="common">Giant wood spider</name>
    <name type="synonym">Nephila maculata</name>
    <dbReference type="NCBI Taxonomy" id="299642"/>
    <lineage>
        <taxon>Eukaryota</taxon>
        <taxon>Metazoa</taxon>
        <taxon>Ecdysozoa</taxon>
        <taxon>Arthropoda</taxon>
        <taxon>Chelicerata</taxon>
        <taxon>Arachnida</taxon>
        <taxon>Araneae</taxon>
        <taxon>Araneomorphae</taxon>
        <taxon>Entelegynae</taxon>
        <taxon>Araneoidea</taxon>
        <taxon>Nephilidae</taxon>
        <taxon>Nephila</taxon>
    </lineage>
</organism>
<gene>
    <name evidence="2" type="ORF">NPIL_148341</name>
</gene>
<feature type="compositionally biased region" description="Polar residues" evidence="1">
    <location>
        <begin position="10"/>
        <end position="19"/>
    </location>
</feature>
<feature type="region of interest" description="Disordered" evidence="1">
    <location>
        <begin position="1"/>
        <end position="46"/>
    </location>
</feature>
<comment type="caution">
    <text evidence="2">The sequence shown here is derived from an EMBL/GenBank/DDBJ whole genome shotgun (WGS) entry which is preliminary data.</text>
</comment>
<proteinExistence type="predicted"/>
<accession>A0A8X6QX00</accession>
<evidence type="ECO:0000256" key="1">
    <source>
        <dbReference type="SAM" id="MobiDB-lite"/>
    </source>
</evidence>
<feature type="region of interest" description="Disordered" evidence="1">
    <location>
        <begin position="61"/>
        <end position="80"/>
    </location>
</feature>
<name>A0A8X6QX00_NEPPI</name>
<sequence length="128" mass="14151">MENRRRNVDESASSRTEGNLSRKGSKVSKCVPEDSAASSSFALKSTKEKLIQTSAGGLLKDYDEKMKTPSPPKGCSTPNYSLSFLSPSSDMEATLSESDKRMYAIDEEETARSLVYNRKGKKGKIDKW</sequence>